<dbReference type="GO" id="GO:0009451">
    <property type="term" value="P:RNA modification"/>
    <property type="evidence" value="ECO:0007669"/>
    <property type="project" value="InterPro"/>
</dbReference>
<keyword evidence="1" id="KW-0677">Repeat</keyword>
<feature type="repeat" description="PPR" evidence="2">
    <location>
        <begin position="412"/>
        <end position="446"/>
    </location>
</feature>
<dbReference type="GO" id="GO:0003723">
    <property type="term" value="F:RNA binding"/>
    <property type="evidence" value="ECO:0007669"/>
    <property type="project" value="InterPro"/>
</dbReference>
<dbReference type="InterPro" id="IPR002885">
    <property type="entry name" value="PPR_rpt"/>
</dbReference>
<protein>
    <recommendedName>
        <fullName evidence="5">Pentatricopeptide repeat-containing protein</fullName>
    </recommendedName>
</protein>
<dbReference type="InterPro" id="IPR046848">
    <property type="entry name" value="E_motif"/>
</dbReference>
<feature type="repeat" description="PPR" evidence="2">
    <location>
        <begin position="184"/>
        <end position="218"/>
    </location>
</feature>
<dbReference type="FunFam" id="1.25.40.10:FF:000329">
    <property type="entry name" value="Pentatricopeptide repeat-containing protein"/>
    <property type="match status" value="1"/>
</dbReference>
<dbReference type="Pfam" id="PF01535">
    <property type="entry name" value="PPR"/>
    <property type="match status" value="4"/>
</dbReference>
<comment type="caution">
    <text evidence="3">The sequence shown here is derived from an EMBL/GenBank/DDBJ whole genome shotgun (WGS) entry which is preliminary data.</text>
</comment>
<sequence>MLLEALKRCRTTEQLNPVVAQLLVSGYIHRSPSLCRLINFLSFSRNSAFVLYAAHILLRLQHPLFATTTTTTFLHNTVIRGYSLLGLQDSAPGALLVYSHLLHSSKPDNFTFPFLLKALTNYNYNYNYSAECLSAGKQIHAHLHCFGFQSSVFVLNTLIKMYSSFRDLHSAQNLFDFSFPNDLDVVSWNTLIHAYVESGDLHMARHLFDRMPQPNHISWTSIISAYAHRGQLDVAHSLFHKSSPPTPSAAWNSLIAGYAKSGLLSLARQLFDEMPCRNTISWNSMISAYAHTRHLEQARSLFDQMPEKDVFSWSCMISGYAQNDQGESALQLFQQMLAEDSGCTPNEVTLLNVLAVCARLAALHQGVWIHTYIQRNGMRLSDNLGASLIDMYAKCGCVETAVEVFRDLDCKNVSCWNALITGLAVNGVAEAALEAFTQMQKMKTRPNNITFLGVLMACCHGGLVEEGRQHFESMENSFGVEPEIKHYGCMIDLLGRAGLLEEAEEVIRSMPMEPDLTVLGALLGACRIHGNVEVANRVCNRFLKPKSHAPSCRILLSHIYAAAGRWTEASRVRATLHGGQVKKEAGLSSLELLQANMPTDTPNYHFRDIS</sequence>
<evidence type="ECO:0008006" key="5">
    <source>
        <dbReference type="Google" id="ProtNLM"/>
    </source>
</evidence>
<dbReference type="FunFam" id="1.25.40.10:FF:000348">
    <property type="entry name" value="Pentatricopeptide repeat-containing protein chloroplastic"/>
    <property type="match status" value="1"/>
</dbReference>
<feature type="repeat" description="PPR" evidence="2">
    <location>
        <begin position="247"/>
        <end position="277"/>
    </location>
</feature>
<dbReference type="EMBL" id="JBBNAE010000001">
    <property type="protein sequence ID" value="KAK9154280.1"/>
    <property type="molecule type" value="Genomic_DNA"/>
</dbReference>
<feature type="repeat" description="PPR" evidence="2">
    <location>
        <begin position="278"/>
        <end position="312"/>
    </location>
</feature>
<accession>A0AAP0KLF7</accession>
<dbReference type="Proteomes" id="UP001417504">
    <property type="component" value="Unassembled WGS sequence"/>
</dbReference>
<evidence type="ECO:0000313" key="4">
    <source>
        <dbReference type="Proteomes" id="UP001417504"/>
    </source>
</evidence>
<dbReference type="Pfam" id="PF13041">
    <property type="entry name" value="PPR_2"/>
    <property type="match status" value="2"/>
</dbReference>
<dbReference type="NCBIfam" id="TIGR00756">
    <property type="entry name" value="PPR"/>
    <property type="match status" value="6"/>
</dbReference>
<dbReference type="InterPro" id="IPR011990">
    <property type="entry name" value="TPR-like_helical_dom_sf"/>
</dbReference>
<proteinExistence type="predicted"/>
<dbReference type="InterPro" id="IPR046960">
    <property type="entry name" value="PPR_At4g14850-like_plant"/>
</dbReference>
<dbReference type="Pfam" id="PF20431">
    <property type="entry name" value="E_motif"/>
    <property type="match status" value="1"/>
</dbReference>
<dbReference type="PANTHER" id="PTHR47926:SF444">
    <property type="entry name" value="PENTATRICOPEPTIDE REPEAT-CONTAINING PROTEIN"/>
    <property type="match status" value="1"/>
</dbReference>
<organism evidence="3 4">
    <name type="scientific">Stephania japonica</name>
    <dbReference type="NCBI Taxonomy" id="461633"/>
    <lineage>
        <taxon>Eukaryota</taxon>
        <taxon>Viridiplantae</taxon>
        <taxon>Streptophyta</taxon>
        <taxon>Embryophyta</taxon>
        <taxon>Tracheophyta</taxon>
        <taxon>Spermatophyta</taxon>
        <taxon>Magnoliopsida</taxon>
        <taxon>Ranunculales</taxon>
        <taxon>Menispermaceae</taxon>
        <taxon>Menispermoideae</taxon>
        <taxon>Cissampelideae</taxon>
        <taxon>Stephania</taxon>
    </lineage>
</organism>
<keyword evidence="4" id="KW-1185">Reference proteome</keyword>
<dbReference type="PROSITE" id="PS51375">
    <property type="entry name" value="PPR"/>
    <property type="match status" value="4"/>
</dbReference>
<dbReference type="SUPFAM" id="SSF48452">
    <property type="entry name" value="TPR-like"/>
    <property type="match status" value="1"/>
</dbReference>
<dbReference type="AlphaFoldDB" id="A0AAP0KLF7"/>
<evidence type="ECO:0000256" key="2">
    <source>
        <dbReference type="PROSITE-ProRule" id="PRU00708"/>
    </source>
</evidence>
<evidence type="ECO:0000256" key="1">
    <source>
        <dbReference type="ARBA" id="ARBA00022737"/>
    </source>
</evidence>
<dbReference type="PANTHER" id="PTHR47926">
    <property type="entry name" value="PENTATRICOPEPTIDE REPEAT-CONTAINING PROTEIN"/>
    <property type="match status" value="1"/>
</dbReference>
<gene>
    <name evidence="3" type="ORF">Sjap_001760</name>
</gene>
<name>A0AAP0KLF7_9MAGN</name>
<evidence type="ECO:0000313" key="3">
    <source>
        <dbReference type="EMBL" id="KAK9154280.1"/>
    </source>
</evidence>
<reference evidence="3 4" key="1">
    <citation type="submission" date="2024-01" db="EMBL/GenBank/DDBJ databases">
        <title>Genome assemblies of Stephania.</title>
        <authorList>
            <person name="Yang L."/>
        </authorList>
    </citation>
    <scope>NUCLEOTIDE SEQUENCE [LARGE SCALE GENOMIC DNA]</scope>
    <source>
        <strain evidence="3">QJT</strain>
        <tissue evidence="3">Leaf</tissue>
    </source>
</reference>
<dbReference type="Gene3D" id="1.25.40.10">
    <property type="entry name" value="Tetratricopeptide repeat domain"/>
    <property type="match status" value="3"/>
</dbReference>